<evidence type="ECO:0000256" key="4">
    <source>
        <dbReference type="ARBA" id="ARBA00022679"/>
    </source>
</evidence>
<name>A0ABR6RL76_9BURK</name>
<comment type="caution">
    <text evidence="13">The sequence shown here is derived from an EMBL/GenBank/DDBJ whole genome shotgun (WGS) entry which is preliminary data.</text>
</comment>
<feature type="domain" description="Thymidylate kinase-like" evidence="12">
    <location>
        <begin position="47"/>
        <end position="237"/>
    </location>
</feature>
<reference evidence="13 14" key="1">
    <citation type="submission" date="2020-08" db="EMBL/GenBank/DDBJ databases">
        <title>Functional genomics of gut bacteria from endangered species of beetles.</title>
        <authorList>
            <person name="Carlos-Shanley C."/>
        </authorList>
    </citation>
    <scope>NUCLEOTIDE SEQUENCE [LARGE SCALE GENOMIC DNA]</scope>
    <source>
        <strain evidence="13 14">S00124</strain>
    </source>
</reference>
<dbReference type="HAMAP" id="MF_00165">
    <property type="entry name" value="Thymidylate_kinase"/>
    <property type="match status" value="1"/>
</dbReference>
<dbReference type="InterPro" id="IPR027417">
    <property type="entry name" value="P-loop_NTPase"/>
</dbReference>
<comment type="similarity">
    <text evidence="1 11">Belongs to the thymidylate kinase family.</text>
</comment>
<dbReference type="Pfam" id="PF02223">
    <property type="entry name" value="Thymidylate_kin"/>
    <property type="match status" value="1"/>
</dbReference>
<keyword evidence="6 11" id="KW-0547">Nucleotide-binding</keyword>
<keyword evidence="7 11" id="KW-0418">Kinase</keyword>
<protein>
    <recommendedName>
        <fullName evidence="3 11">Thymidylate kinase</fullName>
        <ecNumber evidence="2 11">2.7.4.9</ecNumber>
    </recommendedName>
    <alternativeName>
        <fullName evidence="9 11">dTMP kinase</fullName>
    </alternativeName>
</protein>
<evidence type="ECO:0000256" key="5">
    <source>
        <dbReference type="ARBA" id="ARBA00022727"/>
    </source>
</evidence>
<evidence type="ECO:0000313" key="14">
    <source>
        <dbReference type="Proteomes" id="UP000562492"/>
    </source>
</evidence>
<evidence type="ECO:0000256" key="11">
    <source>
        <dbReference type="HAMAP-Rule" id="MF_00165"/>
    </source>
</evidence>
<evidence type="ECO:0000256" key="2">
    <source>
        <dbReference type="ARBA" id="ARBA00012980"/>
    </source>
</evidence>
<dbReference type="InterPro" id="IPR018094">
    <property type="entry name" value="Thymidylate_kinase"/>
</dbReference>
<dbReference type="Proteomes" id="UP000562492">
    <property type="component" value="Unassembled WGS sequence"/>
</dbReference>
<comment type="catalytic activity">
    <reaction evidence="10 11">
        <text>dTMP + ATP = dTDP + ADP</text>
        <dbReference type="Rhea" id="RHEA:13517"/>
        <dbReference type="ChEBI" id="CHEBI:30616"/>
        <dbReference type="ChEBI" id="CHEBI:58369"/>
        <dbReference type="ChEBI" id="CHEBI:63528"/>
        <dbReference type="ChEBI" id="CHEBI:456216"/>
        <dbReference type="EC" id="2.7.4.9"/>
    </reaction>
</comment>
<evidence type="ECO:0000256" key="10">
    <source>
        <dbReference type="ARBA" id="ARBA00048743"/>
    </source>
</evidence>
<evidence type="ECO:0000256" key="3">
    <source>
        <dbReference type="ARBA" id="ARBA00017144"/>
    </source>
</evidence>
<proteinExistence type="inferred from homology"/>
<dbReference type="SUPFAM" id="SSF52540">
    <property type="entry name" value="P-loop containing nucleoside triphosphate hydrolases"/>
    <property type="match status" value="1"/>
</dbReference>
<keyword evidence="5 11" id="KW-0545">Nucleotide biosynthesis</keyword>
<evidence type="ECO:0000313" key="13">
    <source>
        <dbReference type="EMBL" id="MBB6579935.1"/>
    </source>
</evidence>
<comment type="function">
    <text evidence="11">Phosphorylation of dTMP to form dTDP in both de novo and salvage pathways of dTTP synthesis.</text>
</comment>
<keyword evidence="8 11" id="KW-0067">ATP-binding</keyword>
<evidence type="ECO:0000259" key="12">
    <source>
        <dbReference type="Pfam" id="PF02223"/>
    </source>
</evidence>
<evidence type="ECO:0000256" key="7">
    <source>
        <dbReference type="ARBA" id="ARBA00022777"/>
    </source>
</evidence>
<keyword evidence="14" id="KW-1185">Reference proteome</keyword>
<dbReference type="CDD" id="cd01672">
    <property type="entry name" value="TMPK"/>
    <property type="match status" value="1"/>
</dbReference>
<evidence type="ECO:0000256" key="8">
    <source>
        <dbReference type="ARBA" id="ARBA00022840"/>
    </source>
</evidence>
<organism evidence="13 14">
    <name type="scientific">Comamonas odontotermitis</name>
    <dbReference type="NCBI Taxonomy" id="379895"/>
    <lineage>
        <taxon>Bacteria</taxon>
        <taxon>Pseudomonadati</taxon>
        <taxon>Pseudomonadota</taxon>
        <taxon>Betaproteobacteria</taxon>
        <taxon>Burkholderiales</taxon>
        <taxon>Comamonadaceae</taxon>
        <taxon>Comamonas</taxon>
    </lineage>
</organism>
<dbReference type="EMBL" id="JACHKZ010000045">
    <property type="protein sequence ID" value="MBB6579935.1"/>
    <property type="molecule type" value="Genomic_DNA"/>
</dbReference>
<dbReference type="EC" id="2.7.4.9" evidence="2 11"/>
<dbReference type="Gene3D" id="3.40.50.300">
    <property type="entry name" value="P-loop containing nucleotide triphosphate hydrolases"/>
    <property type="match status" value="1"/>
</dbReference>
<evidence type="ECO:0000256" key="6">
    <source>
        <dbReference type="ARBA" id="ARBA00022741"/>
    </source>
</evidence>
<dbReference type="GO" id="GO:0004798">
    <property type="term" value="F:dTMP kinase activity"/>
    <property type="evidence" value="ECO:0007669"/>
    <property type="project" value="UniProtKB-EC"/>
</dbReference>
<dbReference type="PANTHER" id="PTHR10344">
    <property type="entry name" value="THYMIDYLATE KINASE"/>
    <property type="match status" value="1"/>
</dbReference>
<accession>A0ABR6RL76</accession>
<dbReference type="InterPro" id="IPR039430">
    <property type="entry name" value="Thymidylate_kin-like_dom"/>
</dbReference>
<gene>
    <name evidence="11" type="primary">tmk</name>
    <name evidence="13" type="ORF">HNP33_004059</name>
</gene>
<evidence type="ECO:0000256" key="9">
    <source>
        <dbReference type="ARBA" id="ARBA00029962"/>
    </source>
</evidence>
<dbReference type="PANTHER" id="PTHR10344:SF4">
    <property type="entry name" value="UMP-CMP KINASE 2, MITOCHONDRIAL"/>
    <property type="match status" value="1"/>
</dbReference>
<feature type="binding site" evidence="11">
    <location>
        <begin position="49"/>
        <end position="56"/>
    </location>
    <ligand>
        <name>ATP</name>
        <dbReference type="ChEBI" id="CHEBI:30616"/>
    </ligand>
</feature>
<evidence type="ECO:0000256" key="1">
    <source>
        <dbReference type="ARBA" id="ARBA00009776"/>
    </source>
</evidence>
<sequence length="255" mass="27836">MSGRWPIQQQSNLLPNPALKLRTILRSMTPTHSAPSASAQRGLFITFEGIDGAGKSSHIQGLHDAFVAAGRTVVTTREPGGTPLAEKLRTLFLHEPMDALTESLLVFAGRRDHLQQVIEPALVRGDVVLCDRFTDATFAYQGSGRGFDLGVLSNLERMVQSDPSLGADFVRQPDLTVWFDLPTEVAAERLAHARVPDRFESQPQAFFAQVAAGYAARAAAQPGRFARIDSNQPRPDVWQAVRAAVARRGWLAVEA</sequence>
<keyword evidence="4 11" id="KW-0808">Transferase</keyword>
<dbReference type="NCBIfam" id="TIGR00041">
    <property type="entry name" value="DTMP_kinase"/>
    <property type="match status" value="1"/>
</dbReference>